<comment type="caution">
    <text evidence="1">The sequence shown here is derived from an EMBL/GenBank/DDBJ whole genome shotgun (WGS) entry which is preliminary data.</text>
</comment>
<sequence length="436" mass="45599">MSSSTSPSQGSPAPRLSITSPADILAYVPHALGFVPRESLVVLTTAARRLGATLRVDLPDEQTDALSFARGVLGFVQGDTGADGTLVIVYTQRAWPRRAFPPFHDIVLRLDAVLTAAGMPVRAGWLASDSVWRDYFCADEQCCPWPGNPLDSVVHSVLNAELVFGGSSFERSAPEAALRGAPALSGTGTNLPETVRIMVEDARERYAASCRGQWQSPVQFEATSNVWDAVVDGPPLELETEAGLAGYLLASIESRTVRDFLLVSACLGSPAALAGCGAWALQGREDADEGLTGVVPVDTLRAVTGSGMPAAGASPLGPESGCGAAMVCADVLAGRYGGPIAWARVDAMSALLARLAEVSSGQARASALTMSAWFEYARGRGSRATVFLEAADAAVPGYRLARLLHELVRRGGLPAWARSRATAWTAGEGASGTTRD</sequence>
<dbReference type="OrthoDB" id="4954868at2"/>
<proteinExistence type="predicted"/>
<evidence type="ECO:0000313" key="2">
    <source>
        <dbReference type="Proteomes" id="UP000305233"/>
    </source>
</evidence>
<organism evidence="1 2">
    <name type="scientific">Arthrobacter echini</name>
    <dbReference type="NCBI Taxonomy" id="1529066"/>
    <lineage>
        <taxon>Bacteria</taxon>
        <taxon>Bacillati</taxon>
        <taxon>Actinomycetota</taxon>
        <taxon>Actinomycetes</taxon>
        <taxon>Micrococcales</taxon>
        <taxon>Micrococcaceae</taxon>
        <taxon>Arthrobacter</taxon>
    </lineage>
</organism>
<protein>
    <submittedName>
        <fullName evidence="1">DUF4192 domain-containing protein</fullName>
    </submittedName>
</protein>
<dbReference type="EMBL" id="SSWH01000003">
    <property type="protein sequence ID" value="THJ67515.1"/>
    <property type="molecule type" value="Genomic_DNA"/>
</dbReference>
<dbReference type="InterPro" id="IPR025447">
    <property type="entry name" value="DUF4192"/>
</dbReference>
<dbReference type="Proteomes" id="UP000305233">
    <property type="component" value="Unassembled WGS sequence"/>
</dbReference>
<dbReference type="AlphaFoldDB" id="A0A4S5E7C6"/>
<name>A0A4S5E7C6_9MICC</name>
<dbReference type="RefSeq" id="WP_136453454.1">
    <property type="nucleotide sequence ID" value="NZ_SSWH01000003.1"/>
</dbReference>
<gene>
    <name evidence="1" type="ORF">E8P82_05325</name>
</gene>
<dbReference type="Pfam" id="PF13830">
    <property type="entry name" value="DUF4192"/>
    <property type="match status" value="2"/>
</dbReference>
<evidence type="ECO:0000313" key="1">
    <source>
        <dbReference type="EMBL" id="THJ67515.1"/>
    </source>
</evidence>
<reference evidence="1 2" key="1">
    <citation type="submission" date="2019-04" db="EMBL/GenBank/DDBJ databases">
        <authorList>
            <person name="Liu Q."/>
            <person name="Xin Y.-H."/>
        </authorList>
    </citation>
    <scope>NUCLEOTIDE SEQUENCE [LARGE SCALE GENOMIC DNA]</scope>
    <source>
        <strain evidence="1 2">AM23</strain>
    </source>
</reference>
<accession>A0A4S5E7C6</accession>
<keyword evidence="2" id="KW-1185">Reference proteome</keyword>